<keyword evidence="2" id="KW-1185">Reference proteome</keyword>
<comment type="caution">
    <text evidence="1">The sequence shown here is derived from an EMBL/GenBank/DDBJ whole genome shotgun (WGS) entry which is preliminary data.</text>
</comment>
<dbReference type="EMBL" id="JAWDJW010003155">
    <property type="protein sequence ID" value="KAK3077157.1"/>
    <property type="molecule type" value="Genomic_DNA"/>
</dbReference>
<sequence>GTNTDCVILHPGEADKPNRGIRSSFKTPTTRNVTEGIVKAIDGAVAKGNINREAISAVMIGTTHFINAVVQADDVNLRKVAVFRICGPYTQENPAFLDFPPILARIMKGHVAYLDGGLEFDTREIMPVNEDQVRNECQIVKRKGLRDIAVVGVFSPLDVDGTQEARIRKIILEEIPDADVVLSSEGKSIAEICELKTKTRLVGQLGYLERENATILNTSILKFARKTIQGFKQAVKSLGLSCPLFLTQNDGTIIDAVTAQKCPIRTFSSGPTNSMVGAAYLSGMDISSGNLPNSQVIVADVGGTTTDVCAL</sequence>
<gene>
    <name evidence="1" type="ORF">LTS18_011068</name>
</gene>
<dbReference type="Proteomes" id="UP001186974">
    <property type="component" value="Unassembled WGS sequence"/>
</dbReference>
<evidence type="ECO:0000313" key="1">
    <source>
        <dbReference type="EMBL" id="KAK3077157.1"/>
    </source>
</evidence>
<name>A0ACC3DKQ1_9PEZI</name>
<accession>A0ACC3DKQ1</accession>
<reference evidence="1" key="1">
    <citation type="submission" date="2024-09" db="EMBL/GenBank/DDBJ databases">
        <title>Black Yeasts Isolated from many extreme environments.</title>
        <authorList>
            <person name="Coleine C."/>
            <person name="Stajich J.E."/>
            <person name="Selbmann L."/>
        </authorList>
    </citation>
    <scope>NUCLEOTIDE SEQUENCE</scope>
    <source>
        <strain evidence="1">CCFEE 5737</strain>
    </source>
</reference>
<evidence type="ECO:0000313" key="2">
    <source>
        <dbReference type="Proteomes" id="UP001186974"/>
    </source>
</evidence>
<organism evidence="1 2">
    <name type="scientific">Coniosporium uncinatum</name>
    <dbReference type="NCBI Taxonomy" id="93489"/>
    <lineage>
        <taxon>Eukaryota</taxon>
        <taxon>Fungi</taxon>
        <taxon>Dikarya</taxon>
        <taxon>Ascomycota</taxon>
        <taxon>Pezizomycotina</taxon>
        <taxon>Dothideomycetes</taxon>
        <taxon>Dothideomycetes incertae sedis</taxon>
        <taxon>Coniosporium</taxon>
    </lineage>
</organism>
<proteinExistence type="predicted"/>
<protein>
    <submittedName>
        <fullName evidence="1">Uncharacterized protein</fullName>
    </submittedName>
</protein>
<feature type="non-terminal residue" evidence="1">
    <location>
        <position position="1"/>
    </location>
</feature>